<dbReference type="EMBL" id="VSRR010053660">
    <property type="protein sequence ID" value="MPC80304.1"/>
    <property type="molecule type" value="Genomic_DNA"/>
</dbReference>
<organism evidence="1 2">
    <name type="scientific">Portunus trituberculatus</name>
    <name type="common">Swimming crab</name>
    <name type="synonym">Neptunus trituberculatus</name>
    <dbReference type="NCBI Taxonomy" id="210409"/>
    <lineage>
        <taxon>Eukaryota</taxon>
        <taxon>Metazoa</taxon>
        <taxon>Ecdysozoa</taxon>
        <taxon>Arthropoda</taxon>
        <taxon>Crustacea</taxon>
        <taxon>Multicrustacea</taxon>
        <taxon>Malacostraca</taxon>
        <taxon>Eumalacostraca</taxon>
        <taxon>Eucarida</taxon>
        <taxon>Decapoda</taxon>
        <taxon>Pleocyemata</taxon>
        <taxon>Brachyura</taxon>
        <taxon>Eubrachyura</taxon>
        <taxon>Portunoidea</taxon>
        <taxon>Portunidae</taxon>
        <taxon>Portuninae</taxon>
        <taxon>Portunus</taxon>
    </lineage>
</organism>
<evidence type="ECO:0000313" key="2">
    <source>
        <dbReference type="Proteomes" id="UP000324222"/>
    </source>
</evidence>
<proteinExistence type="predicted"/>
<dbReference type="AlphaFoldDB" id="A0A5B7IID6"/>
<sequence length="74" mass="7947">MSINNSAPSPCPRGGHLHRVLPAGRRVMAPHNLCHNGLRHNQLLPVILRSGVLNLQEKIMTLGTSTACKVSDCG</sequence>
<evidence type="ECO:0000313" key="1">
    <source>
        <dbReference type="EMBL" id="MPC80304.1"/>
    </source>
</evidence>
<gene>
    <name evidence="1" type="ORF">E2C01_074881</name>
</gene>
<comment type="caution">
    <text evidence="1">The sequence shown here is derived from an EMBL/GenBank/DDBJ whole genome shotgun (WGS) entry which is preliminary data.</text>
</comment>
<protein>
    <submittedName>
        <fullName evidence="1">Uncharacterized protein</fullName>
    </submittedName>
</protein>
<name>A0A5B7IID6_PORTR</name>
<dbReference type="Proteomes" id="UP000324222">
    <property type="component" value="Unassembled WGS sequence"/>
</dbReference>
<keyword evidence="2" id="KW-1185">Reference proteome</keyword>
<reference evidence="1 2" key="1">
    <citation type="submission" date="2019-05" db="EMBL/GenBank/DDBJ databases">
        <title>Another draft genome of Portunus trituberculatus and its Hox gene families provides insights of decapod evolution.</title>
        <authorList>
            <person name="Jeong J.-H."/>
            <person name="Song I."/>
            <person name="Kim S."/>
            <person name="Choi T."/>
            <person name="Kim D."/>
            <person name="Ryu S."/>
            <person name="Kim W."/>
        </authorList>
    </citation>
    <scope>NUCLEOTIDE SEQUENCE [LARGE SCALE GENOMIC DNA]</scope>
    <source>
        <tissue evidence="1">Muscle</tissue>
    </source>
</reference>
<accession>A0A5B7IID6</accession>